<protein>
    <submittedName>
        <fullName evidence="2">TIGR02266 family protein</fullName>
    </submittedName>
</protein>
<accession>A0A540WVL8</accession>
<dbReference type="Proteomes" id="UP000315369">
    <property type="component" value="Unassembled WGS sequence"/>
</dbReference>
<evidence type="ECO:0000313" key="2">
    <source>
        <dbReference type="EMBL" id="TQF13062.1"/>
    </source>
</evidence>
<dbReference type="RefSeq" id="WP_141645231.1">
    <property type="nucleotide sequence ID" value="NZ_VIFM01000114.1"/>
</dbReference>
<proteinExistence type="predicted"/>
<sequence length="298" mass="32063">MGSPRVNALEEYKALLERQRTRPLGPDDEQRLELLRDVLLELGALPPEGSPLPPRPARADAVLELTFATQDDVVRAYSKNIGTGGLAIRTPRALPVGSTLELRITLPDASQTLRAEGQVVWSREDGMGVAFTQLPPEAERRLKSFLTQDASLLQRVRSVLKTDVMGLLKTDVRELGKGPAPQAATAVELDTRVPILVRLSDARLMTLVTELFHQKGLRVVTDSDRPAPIIVVDTGSALDVLSTAGRPGSRTIMVNVSGPDSLMGRLSNLSPAAFVKHPATAASVLLAVEKLLTATKPS</sequence>
<dbReference type="InterPro" id="IPR011752">
    <property type="entry name" value="PilV_Myxo-type"/>
</dbReference>
<dbReference type="InterPro" id="IPR009875">
    <property type="entry name" value="PilZ_domain"/>
</dbReference>
<organism evidence="2 3">
    <name type="scientific">Myxococcus llanfairpwllgwyngyllgogerychwyrndrobwllllantysiliogogogochensis</name>
    <dbReference type="NCBI Taxonomy" id="2590453"/>
    <lineage>
        <taxon>Bacteria</taxon>
        <taxon>Pseudomonadati</taxon>
        <taxon>Myxococcota</taxon>
        <taxon>Myxococcia</taxon>
        <taxon>Myxococcales</taxon>
        <taxon>Cystobacterineae</taxon>
        <taxon>Myxococcaceae</taxon>
        <taxon>Myxococcus</taxon>
    </lineage>
</organism>
<dbReference type="GO" id="GO:0035438">
    <property type="term" value="F:cyclic-di-GMP binding"/>
    <property type="evidence" value="ECO:0007669"/>
    <property type="project" value="InterPro"/>
</dbReference>
<reference evidence="2 3" key="1">
    <citation type="submission" date="2019-06" db="EMBL/GenBank/DDBJ databases">
        <authorList>
            <person name="Livingstone P."/>
            <person name="Whitworth D."/>
        </authorList>
    </citation>
    <scope>NUCLEOTIDE SEQUENCE [LARGE SCALE GENOMIC DNA]</scope>
    <source>
        <strain evidence="2 3">AM401</strain>
    </source>
</reference>
<evidence type="ECO:0000259" key="1">
    <source>
        <dbReference type="Pfam" id="PF07238"/>
    </source>
</evidence>
<dbReference type="OrthoDB" id="7391081at2"/>
<feature type="domain" description="PilZ" evidence="1">
    <location>
        <begin position="58"/>
        <end position="147"/>
    </location>
</feature>
<dbReference type="SUPFAM" id="SSF141371">
    <property type="entry name" value="PilZ domain-like"/>
    <property type="match status" value="1"/>
</dbReference>
<dbReference type="Gene3D" id="2.40.10.220">
    <property type="entry name" value="predicted glycosyltransferase like domains"/>
    <property type="match status" value="1"/>
</dbReference>
<gene>
    <name evidence="2" type="ORF">FJV41_25915</name>
</gene>
<comment type="caution">
    <text evidence="2">The sequence shown here is derived from an EMBL/GenBank/DDBJ whole genome shotgun (WGS) entry which is preliminary data.</text>
</comment>
<dbReference type="AlphaFoldDB" id="A0A540WVL8"/>
<dbReference type="Pfam" id="PF07238">
    <property type="entry name" value="PilZ"/>
    <property type="match status" value="1"/>
</dbReference>
<keyword evidence="3" id="KW-1185">Reference proteome</keyword>
<name>A0A540WVL8_9BACT</name>
<evidence type="ECO:0000313" key="3">
    <source>
        <dbReference type="Proteomes" id="UP000315369"/>
    </source>
</evidence>
<dbReference type="NCBIfam" id="TIGR02266">
    <property type="entry name" value="gmx_TIGR02266"/>
    <property type="match status" value="1"/>
</dbReference>
<dbReference type="EMBL" id="VIFM01000114">
    <property type="protein sequence ID" value="TQF13062.1"/>
    <property type="molecule type" value="Genomic_DNA"/>
</dbReference>